<dbReference type="PANTHER" id="PTHR35807">
    <property type="entry name" value="TRANSCRIPTIONAL REGULATOR REDD-RELATED"/>
    <property type="match status" value="1"/>
</dbReference>
<keyword evidence="4" id="KW-0804">Transcription</keyword>
<dbReference type="InterPro" id="IPR051677">
    <property type="entry name" value="AfsR-DnrI-RedD_regulator"/>
</dbReference>
<dbReference type="Gene3D" id="1.10.10.10">
    <property type="entry name" value="Winged helix-like DNA-binding domain superfamily/Winged helix DNA-binding domain"/>
    <property type="match status" value="1"/>
</dbReference>
<dbReference type="EMBL" id="MASW01000005">
    <property type="protein sequence ID" value="PXY22823.1"/>
    <property type="molecule type" value="Genomic_DNA"/>
</dbReference>
<keyword evidence="6" id="KW-1185">Reference proteome</keyword>
<dbReference type="GO" id="GO:0000160">
    <property type="term" value="P:phosphorelay signal transduction system"/>
    <property type="evidence" value="ECO:0007669"/>
    <property type="project" value="InterPro"/>
</dbReference>
<evidence type="ECO:0000256" key="1">
    <source>
        <dbReference type="ARBA" id="ARBA00005820"/>
    </source>
</evidence>
<dbReference type="PANTHER" id="PTHR35807:SF1">
    <property type="entry name" value="TRANSCRIPTIONAL REGULATOR REDD"/>
    <property type="match status" value="1"/>
</dbReference>
<reference evidence="5 6" key="1">
    <citation type="submission" date="2016-07" db="EMBL/GenBank/DDBJ databases">
        <title>Draft genome sequence of Prauserella muralis DSM 45305, isolated from a mould-covered wall in an indoor environment.</title>
        <authorList>
            <person name="Ruckert C."/>
            <person name="Albersmeier A."/>
            <person name="Jiang C.-L."/>
            <person name="Jiang Y."/>
            <person name="Kalinowski J."/>
            <person name="Schneider O."/>
            <person name="Winkler A."/>
            <person name="Zotchev S.B."/>
        </authorList>
    </citation>
    <scope>NUCLEOTIDE SEQUENCE [LARGE SCALE GENOMIC DNA]</scope>
    <source>
        <strain evidence="5 6">DSM 45305</strain>
    </source>
</reference>
<protein>
    <submittedName>
        <fullName evidence="5">Uncharacterized protein</fullName>
    </submittedName>
</protein>
<dbReference type="GO" id="GO:0003677">
    <property type="term" value="F:DNA binding"/>
    <property type="evidence" value="ECO:0007669"/>
    <property type="project" value="UniProtKB-KW"/>
</dbReference>
<comment type="similarity">
    <text evidence="1">Belongs to the AfsR/DnrI/RedD regulatory family.</text>
</comment>
<dbReference type="SUPFAM" id="SSF46894">
    <property type="entry name" value="C-terminal effector domain of the bipartite response regulators"/>
    <property type="match status" value="1"/>
</dbReference>
<dbReference type="CDD" id="cd15831">
    <property type="entry name" value="BTAD"/>
    <property type="match status" value="1"/>
</dbReference>
<dbReference type="AlphaFoldDB" id="A0A2V4AQC2"/>
<evidence type="ECO:0000256" key="4">
    <source>
        <dbReference type="ARBA" id="ARBA00023163"/>
    </source>
</evidence>
<evidence type="ECO:0000313" key="6">
    <source>
        <dbReference type="Proteomes" id="UP000249915"/>
    </source>
</evidence>
<keyword evidence="3" id="KW-0238">DNA-binding</keyword>
<dbReference type="Gene3D" id="1.25.40.10">
    <property type="entry name" value="Tetratricopeptide repeat domain"/>
    <property type="match status" value="1"/>
</dbReference>
<evidence type="ECO:0000256" key="3">
    <source>
        <dbReference type="ARBA" id="ARBA00023125"/>
    </source>
</evidence>
<dbReference type="InterPro" id="IPR001867">
    <property type="entry name" value="OmpR/PhoB-type_DNA-bd"/>
</dbReference>
<evidence type="ECO:0000313" key="5">
    <source>
        <dbReference type="EMBL" id="PXY22823.1"/>
    </source>
</evidence>
<gene>
    <name evidence="5" type="ORF">BAY60_23865</name>
</gene>
<dbReference type="GO" id="GO:0006355">
    <property type="term" value="P:regulation of DNA-templated transcription"/>
    <property type="evidence" value="ECO:0007669"/>
    <property type="project" value="InterPro"/>
</dbReference>
<dbReference type="Pfam" id="PF03704">
    <property type="entry name" value="BTAD"/>
    <property type="match status" value="1"/>
</dbReference>
<dbReference type="OrthoDB" id="3817100at2"/>
<dbReference type="InterPro" id="IPR036388">
    <property type="entry name" value="WH-like_DNA-bd_sf"/>
</dbReference>
<keyword evidence="2" id="KW-0805">Transcription regulation</keyword>
<proteinExistence type="inferred from homology"/>
<dbReference type="InterPro" id="IPR016032">
    <property type="entry name" value="Sig_transdc_resp-reg_C-effctor"/>
</dbReference>
<dbReference type="Proteomes" id="UP000249915">
    <property type="component" value="Unassembled WGS sequence"/>
</dbReference>
<sequence length="259" mass="27593">MLFHVLGPLEVHGRGGYVHRLGRGKAATVLATLLQHPNAWVARATLTAATWHEAAAPPSARANLKTYVWQLRHLLPEDRGRSRIESAPGRYRLRVLPGELDAGRVAEHAARAHAAVAGAEFATAVGELSAALALWRGRPYDGVPSAAEESGRLVELRGRLREELGAAQLALGRTGEAAHTLTALTADDPLRERAWACLVRALHAQGRHTEALDAFRRARHVLATELGVRPGRELQAAHDDALGAAAATTATTATAARVA</sequence>
<dbReference type="SMART" id="SM01043">
    <property type="entry name" value="BTAD"/>
    <property type="match status" value="1"/>
</dbReference>
<dbReference type="InterPro" id="IPR011990">
    <property type="entry name" value="TPR-like_helical_dom_sf"/>
</dbReference>
<dbReference type="SUPFAM" id="SSF48452">
    <property type="entry name" value="TPR-like"/>
    <property type="match status" value="1"/>
</dbReference>
<dbReference type="SMART" id="SM00862">
    <property type="entry name" value="Trans_reg_C"/>
    <property type="match status" value="1"/>
</dbReference>
<accession>A0A2V4AQC2</accession>
<comment type="caution">
    <text evidence="5">The sequence shown here is derived from an EMBL/GenBank/DDBJ whole genome shotgun (WGS) entry which is preliminary data.</text>
</comment>
<evidence type="ECO:0000256" key="2">
    <source>
        <dbReference type="ARBA" id="ARBA00023015"/>
    </source>
</evidence>
<organism evidence="5 6">
    <name type="scientific">Prauserella muralis</name>
    <dbReference type="NCBI Taxonomy" id="588067"/>
    <lineage>
        <taxon>Bacteria</taxon>
        <taxon>Bacillati</taxon>
        <taxon>Actinomycetota</taxon>
        <taxon>Actinomycetes</taxon>
        <taxon>Pseudonocardiales</taxon>
        <taxon>Pseudonocardiaceae</taxon>
        <taxon>Prauserella</taxon>
    </lineage>
</organism>
<name>A0A2V4AQC2_9PSEU</name>
<dbReference type="InterPro" id="IPR005158">
    <property type="entry name" value="BTAD"/>
</dbReference>
<dbReference type="RefSeq" id="WP_112283431.1">
    <property type="nucleotide sequence ID" value="NZ_MASW01000005.1"/>
</dbReference>